<feature type="compositionally biased region" description="Basic and acidic residues" evidence="1">
    <location>
        <begin position="1"/>
        <end position="13"/>
    </location>
</feature>
<sequence>MERRHENMNERGNRVRANTGPSATGRQPGAALSPPPGLSGAVAVPPNGRGGGYEEKKAKQREKEAREVEERIEGIRHREQLLREEVERRRREEEERLKNEEERERKKMKGTEQSKAVSRKEEARVLEKRDSGKLQDKNKRQQQSQQKQKQKTKKKGGGPKDKRRRLTSQGSQDDDDEAAAEADWGDGGGGLNVTSWFIFRFLRRCFGGVLYRAAMYSRDLVYISTYLNGSAARMCMEEPWLGACLAFPFVFQVVVGLGVEWMGMPHWGPVVLCFVMDLNEMELMAVSCVLGTVKKGLTFHPLMMMGIGVYLLIVAVTAGVIQSGFSQAFFVYAAGITWMNGVKVIDWIDTGKRG</sequence>
<feature type="compositionally biased region" description="Acidic residues" evidence="1">
    <location>
        <begin position="172"/>
        <end position="184"/>
    </location>
</feature>
<dbReference type="OrthoDB" id="79610at2759"/>
<keyword evidence="2" id="KW-0472">Membrane</keyword>
<accession>A0A9W7E7G0</accession>
<proteinExistence type="predicted"/>
<feature type="compositionally biased region" description="Basic residues" evidence="1">
    <location>
        <begin position="148"/>
        <end position="166"/>
    </location>
</feature>
<dbReference type="Proteomes" id="UP001165082">
    <property type="component" value="Unassembled WGS sequence"/>
</dbReference>
<evidence type="ECO:0000256" key="1">
    <source>
        <dbReference type="SAM" id="MobiDB-lite"/>
    </source>
</evidence>
<evidence type="ECO:0000313" key="3">
    <source>
        <dbReference type="EMBL" id="GMH67880.1"/>
    </source>
</evidence>
<feature type="transmembrane region" description="Helical" evidence="2">
    <location>
        <begin position="302"/>
        <end position="323"/>
    </location>
</feature>
<feature type="region of interest" description="Disordered" evidence="1">
    <location>
        <begin position="1"/>
        <end position="184"/>
    </location>
</feature>
<comment type="caution">
    <text evidence="3">The sequence shown here is derived from an EMBL/GenBank/DDBJ whole genome shotgun (WGS) entry which is preliminary data.</text>
</comment>
<reference evidence="3" key="1">
    <citation type="submission" date="2022-07" db="EMBL/GenBank/DDBJ databases">
        <title>Genome analysis of Parmales, a sister group of diatoms, reveals the evolutionary specialization of diatoms from phago-mixotrophs to photoautotrophs.</title>
        <authorList>
            <person name="Ban H."/>
            <person name="Sato S."/>
            <person name="Yoshikawa S."/>
            <person name="Kazumasa Y."/>
            <person name="Nakamura Y."/>
            <person name="Ichinomiya M."/>
            <person name="Saitoh K."/>
            <person name="Sato N."/>
            <person name="Blanc-Mathieu R."/>
            <person name="Endo H."/>
            <person name="Kuwata A."/>
            <person name="Ogata H."/>
        </authorList>
    </citation>
    <scope>NUCLEOTIDE SEQUENCE</scope>
</reference>
<dbReference type="EMBL" id="BRXZ01002684">
    <property type="protein sequence ID" value="GMH67880.1"/>
    <property type="molecule type" value="Genomic_DNA"/>
</dbReference>
<keyword evidence="4" id="KW-1185">Reference proteome</keyword>
<organism evidence="3 4">
    <name type="scientific">Triparma retinervis</name>
    <dbReference type="NCBI Taxonomy" id="2557542"/>
    <lineage>
        <taxon>Eukaryota</taxon>
        <taxon>Sar</taxon>
        <taxon>Stramenopiles</taxon>
        <taxon>Ochrophyta</taxon>
        <taxon>Bolidophyceae</taxon>
        <taxon>Parmales</taxon>
        <taxon>Triparmaceae</taxon>
        <taxon>Triparma</taxon>
    </lineage>
</organism>
<evidence type="ECO:0000313" key="4">
    <source>
        <dbReference type="Proteomes" id="UP001165082"/>
    </source>
</evidence>
<keyword evidence="2" id="KW-1133">Transmembrane helix</keyword>
<keyword evidence="2" id="KW-0812">Transmembrane</keyword>
<evidence type="ECO:0000256" key="2">
    <source>
        <dbReference type="SAM" id="Phobius"/>
    </source>
</evidence>
<feature type="transmembrane region" description="Helical" evidence="2">
    <location>
        <begin position="240"/>
        <end position="261"/>
    </location>
</feature>
<gene>
    <name evidence="3" type="ORF">TrRE_jg9601</name>
</gene>
<protein>
    <submittedName>
        <fullName evidence="3">Uncharacterized protein</fullName>
    </submittedName>
</protein>
<dbReference type="AlphaFoldDB" id="A0A9W7E7G0"/>
<name>A0A9W7E7G0_9STRA</name>
<feature type="transmembrane region" description="Helical" evidence="2">
    <location>
        <begin position="329"/>
        <end position="348"/>
    </location>
</feature>
<feature type="compositionally biased region" description="Basic and acidic residues" evidence="1">
    <location>
        <begin position="52"/>
        <end position="139"/>
    </location>
</feature>